<keyword evidence="1" id="KW-1133">Transmembrane helix</keyword>
<name>A0A1D1YMA7_9ARAE</name>
<keyword evidence="1" id="KW-0472">Membrane</keyword>
<accession>A0A1D1YMA7</accession>
<feature type="transmembrane region" description="Helical" evidence="1">
    <location>
        <begin position="338"/>
        <end position="360"/>
    </location>
</feature>
<proteinExistence type="predicted"/>
<evidence type="ECO:0000256" key="1">
    <source>
        <dbReference type="SAM" id="Phobius"/>
    </source>
</evidence>
<feature type="transmembrane region" description="Helical" evidence="1">
    <location>
        <begin position="170"/>
        <end position="189"/>
    </location>
</feature>
<feature type="non-terminal residue" evidence="2">
    <location>
        <position position="1"/>
    </location>
</feature>
<feature type="transmembrane region" description="Helical" evidence="1">
    <location>
        <begin position="297"/>
        <end position="317"/>
    </location>
</feature>
<feature type="transmembrane region" description="Helical" evidence="1">
    <location>
        <begin position="141"/>
        <end position="161"/>
    </location>
</feature>
<organism evidence="2">
    <name type="scientific">Anthurium amnicola</name>
    <dbReference type="NCBI Taxonomy" id="1678845"/>
    <lineage>
        <taxon>Eukaryota</taxon>
        <taxon>Viridiplantae</taxon>
        <taxon>Streptophyta</taxon>
        <taxon>Embryophyta</taxon>
        <taxon>Tracheophyta</taxon>
        <taxon>Spermatophyta</taxon>
        <taxon>Magnoliopsida</taxon>
        <taxon>Liliopsida</taxon>
        <taxon>Araceae</taxon>
        <taxon>Pothoideae</taxon>
        <taxon>Potheae</taxon>
        <taxon>Anthurium</taxon>
    </lineage>
</organism>
<feature type="transmembrane region" description="Helical" evidence="1">
    <location>
        <begin position="270"/>
        <end position="291"/>
    </location>
</feature>
<gene>
    <name evidence="2" type="primary">MG225</name>
    <name evidence="2" type="ORF">g.32622</name>
</gene>
<protein>
    <submittedName>
        <fullName evidence="2">Uncharacterized protein MG225</fullName>
    </submittedName>
</protein>
<dbReference type="EMBL" id="GDJX01012191">
    <property type="protein sequence ID" value="JAT55745.1"/>
    <property type="molecule type" value="Transcribed_RNA"/>
</dbReference>
<keyword evidence="1" id="KW-0812">Transmembrane</keyword>
<feature type="transmembrane region" description="Helical" evidence="1">
    <location>
        <begin position="201"/>
        <end position="219"/>
    </location>
</feature>
<dbReference type="AlphaFoldDB" id="A0A1D1YMA7"/>
<sequence>KKKKMRRFILLSVTAICLIGLLYSFRSSKFSPPQQKNSTLTGSSVWHGEIQNYDQQILTSATLIPIILTFGSMIISIIFAHKKSTSKEYISYFIFPDYPTSLKNKPSNIKTISFNKKLSYYTTFVFITSLTFYILEPGKLWSTFNSLHNLIGLLIILFLTLEGQLHENKFLVFSICSTYIVLINLLIILLKWPFDYVAFKAQNLIIEFTLVILLSRIYFHTHNYVKDQKPLLPSHSQTAQTAEEGDKEEAEIKEDTANKKLKFITHPNQVCLLPLAALVQVLGSIVSYVLINNIIGNIVYLLSIAIAFSMYSFYIYLDTRYAANNLNSKNIVLPYTPTWKLLVIISWSIILSAATIRIIIFKKQI</sequence>
<feature type="transmembrane region" description="Helical" evidence="1">
    <location>
        <begin position="118"/>
        <end position="135"/>
    </location>
</feature>
<evidence type="ECO:0000313" key="2">
    <source>
        <dbReference type="EMBL" id="JAT55745.1"/>
    </source>
</evidence>
<reference evidence="2" key="1">
    <citation type="submission" date="2015-07" db="EMBL/GenBank/DDBJ databases">
        <title>Transcriptome Assembly of Anthurium amnicola.</title>
        <authorList>
            <person name="Suzuki J."/>
        </authorList>
    </citation>
    <scope>NUCLEOTIDE SEQUENCE</scope>
</reference>
<feature type="transmembrane region" description="Helical" evidence="1">
    <location>
        <begin position="57"/>
        <end position="80"/>
    </location>
</feature>